<feature type="transmembrane region" description="Helical" evidence="8">
    <location>
        <begin position="97"/>
        <end position="118"/>
    </location>
</feature>
<comment type="caution">
    <text evidence="8">Lacks conserved residue(s) required for the propagation of feature annotation.</text>
</comment>
<dbReference type="SUPFAM" id="SSF103473">
    <property type="entry name" value="MFS general substrate transporter"/>
    <property type="match status" value="1"/>
</dbReference>
<feature type="transmembrane region" description="Helical" evidence="8">
    <location>
        <begin position="354"/>
        <end position="371"/>
    </location>
</feature>
<dbReference type="AlphaFoldDB" id="A0A090IDM6"/>
<dbReference type="Pfam" id="PF07690">
    <property type="entry name" value="MFS_1"/>
    <property type="match status" value="1"/>
</dbReference>
<dbReference type="InterPro" id="IPR004812">
    <property type="entry name" value="Efflux_drug-R_Bcr/CmlA"/>
</dbReference>
<dbReference type="HOGENOM" id="CLU_001265_47_1_6"/>
<dbReference type="KEGG" id="awd:AWOD_II_1128"/>
<keyword evidence="6 8" id="KW-1133">Transmembrane helix</keyword>
<evidence type="ECO:0000313" key="10">
    <source>
        <dbReference type="EMBL" id="CED57744.1"/>
    </source>
</evidence>
<dbReference type="EMBL" id="LN554847">
    <property type="protein sequence ID" value="CED57744.1"/>
    <property type="molecule type" value="Genomic_DNA"/>
</dbReference>
<comment type="subcellular location">
    <subcellularLocation>
        <location evidence="8">Cell inner membrane</location>
        <topology evidence="8">Multi-pass membrane protein</topology>
    </subcellularLocation>
    <subcellularLocation>
        <location evidence="1">Cell membrane</location>
        <topology evidence="1">Multi-pass membrane protein</topology>
    </subcellularLocation>
</comment>
<evidence type="ECO:0000256" key="5">
    <source>
        <dbReference type="ARBA" id="ARBA00022692"/>
    </source>
</evidence>
<dbReference type="Gene3D" id="1.20.1720.10">
    <property type="entry name" value="Multidrug resistance protein D"/>
    <property type="match status" value="1"/>
</dbReference>
<dbReference type="NCBIfam" id="TIGR00710">
    <property type="entry name" value="efflux_Bcr_CflA"/>
    <property type="match status" value="1"/>
</dbReference>
<feature type="transmembrane region" description="Helical" evidence="8">
    <location>
        <begin position="159"/>
        <end position="180"/>
    </location>
</feature>
<evidence type="ECO:0000313" key="11">
    <source>
        <dbReference type="Proteomes" id="UP000032427"/>
    </source>
</evidence>
<organism evidence="10 11">
    <name type="scientific">Aliivibrio wodanis</name>
    <dbReference type="NCBI Taxonomy" id="80852"/>
    <lineage>
        <taxon>Bacteria</taxon>
        <taxon>Pseudomonadati</taxon>
        <taxon>Pseudomonadota</taxon>
        <taxon>Gammaproteobacteria</taxon>
        <taxon>Vibrionales</taxon>
        <taxon>Vibrionaceae</taxon>
        <taxon>Aliivibrio</taxon>
    </lineage>
</organism>
<dbReference type="PANTHER" id="PTHR43124">
    <property type="entry name" value="PURINE EFFLUX PUMP PBUE"/>
    <property type="match status" value="1"/>
</dbReference>
<comment type="similarity">
    <text evidence="2 8">Belongs to the major facilitator superfamily. Bcr/CmlA family.</text>
</comment>
<keyword evidence="5 8" id="KW-0812">Transmembrane</keyword>
<feature type="domain" description="Major facilitator superfamily (MFS) profile" evidence="9">
    <location>
        <begin position="1"/>
        <end position="373"/>
    </location>
</feature>
<dbReference type="STRING" id="80852.AWOD_II_1128"/>
<dbReference type="PATRIC" id="fig|80852.17.peg.3932"/>
<keyword evidence="7 8" id="KW-0472">Membrane</keyword>
<feature type="transmembrane region" description="Helical" evidence="8">
    <location>
        <begin position="72"/>
        <end position="91"/>
    </location>
</feature>
<dbReference type="InterPro" id="IPR020846">
    <property type="entry name" value="MFS_dom"/>
</dbReference>
<keyword evidence="4" id="KW-1003">Cell membrane</keyword>
<feature type="transmembrane region" description="Helical" evidence="8">
    <location>
        <begin position="241"/>
        <end position="259"/>
    </location>
</feature>
<evidence type="ECO:0000256" key="6">
    <source>
        <dbReference type="ARBA" id="ARBA00022989"/>
    </source>
</evidence>
<evidence type="ECO:0000256" key="8">
    <source>
        <dbReference type="RuleBase" id="RU365088"/>
    </source>
</evidence>
<sequence length="373" mass="40239">MNKKPHMGLLIMLLMFPQVVETIYSPVLPHLVDYFGISMASASQTLSIYFMAFAVGVVFWGRIADVIGRRKAMLCGLLIYAIGCLLAIIAVDFNMVLIARIISAFGAAVGSVIGQTILRDSYEGKELGKVFSVAVIAVSISPVVGLMLGGFIAEYFGHLIVFSLLFVMAIMLLVVSTVSLQETKPSQLQTISFMSVFKAMLKDGAIWKSAILVACFNIMMFSYYSLAPFMFSQLGLSSMEFGYSGVVLAVASIFGSTLNKRLLEKEWSSQRLIQMAVVFSMIGSIQVYLYQDSLWFLLGMASVVAGFGMAIPNIFSTALVNYKHQVGTAGAILGLLYYCLIGSGLGLAGVVGDLGLVLIAMSLLAGTILLSRE</sequence>
<accession>A0A090IDM6</accession>
<dbReference type="InterPro" id="IPR036259">
    <property type="entry name" value="MFS_trans_sf"/>
</dbReference>
<evidence type="ECO:0000256" key="7">
    <source>
        <dbReference type="ARBA" id="ARBA00023136"/>
    </source>
</evidence>
<dbReference type="Proteomes" id="UP000032427">
    <property type="component" value="Chromosome 2"/>
</dbReference>
<gene>
    <name evidence="10" type="ORF">AWOD_II_1128</name>
</gene>
<dbReference type="InterPro" id="IPR050189">
    <property type="entry name" value="MFS_Efflux_Transporters"/>
</dbReference>
<name>A0A090IDM6_9GAMM</name>
<protein>
    <recommendedName>
        <fullName evidence="8">Bcr/CflA family efflux transporter</fullName>
    </recommendedName>
</protein>
<feature type="transmembrane region" description="Helical" evidence="8">
    <location>
        <begin position="295"/>
        <end position="315"/>
    </location>
</feature>
<proteinExistence type="inferred from homology"/>
<feature type="transmembrane region" description="Helical" evidence="8">
    <location>
        <begin position="130"/>
        <end position="153"/>
    </location>
</feature>
<dbReference type="GO" id="GO:0042910">
    <property type="term" value="F:xenobiotic transmembrane transporter activity"/>
    <property type="evidence" value="ECO:0007669"/>
    <property type="project" value="InterPro"/>
</dbReference>
<feature type="transmembrane region" description="Helical" evidence="8">
    <location>
        <begin position="38"/>
        <end position="60"/>
    </location>
</feature>
<evidence type="ECO:0000256" key="3">
    <source>
        <dbReference type="ARBA" id="ARBA00022448"/>
    </source>
</evidence>
<dbReference type="GO" id="GO:1990961">
    <property type="term" value="P:xenobiotic detoxification by transmembrane export across the plasma membrane"/>
    <property type="evidence" value="ECO:0007669"/>
    <property type="project" value="InterPro"/>
</dbReference>
<evidence type="ECO:0000256" key="2">
    <source>
        <dbReference type="ARBA" id="ARBA00006236"/>
    </source>
</evidence>
<keyword evidence="11" id="KW-1185">Reference proteome</keyword>
<keyword evidence="3 8" id="KW-0813">Transport</keyword>
<dbReference type="CDD" id="cd17320">
    <property type="entry name" value="MFS_MdfA_MDR_like"/>
    <property type="match status" value="1"/>
</dbReference>
<reference evidence="11" key="1">
    <citation type="submission" date="2014-09" db="EMBL/GenBank/DDBJ databases">
        <authorList>
            <person name="Hjerde E."/>
        </authorList>
    </citation>
    <scope>NUCLEOTIDE SEQUENCE [LARGE SCALE GENOMIC DNA]</scope>
    <source>
        <strain evidence="11">06/09/139</strain>
    </source>
</reference>
<dbReference type="InterPro" id="IPR011701">
    <property type="entry name" value="MFS"/>
</dbReference>
<feature type="transmembrane region" description="Helical" evidence="8">
    <location>
        <begin position="205"/>
        <end position="226"/>
    </location>
</feature>
<dbReference type="PANTHER" id="PTHR43124:SF3">
    <property type="entry name" value="CHLORAMPHENICOL EFFLUX PUMP RV0191"/>
    <property type="match status" value="1"/>
</dbReference>
<feature type="transmembrane region" description="Helical" evidence="8">
    <location>
        <begin position="271"/>
        <end position="289"/>
    </location>
</feature>
<evidence type="ECO:0000256" key="1">
    <source>
        <dbReference type="ARBA" id="ARBA00004651"/>
    </source>
</evidence>
<evidence type="ECO:0000259" key="9">
    <source>
        <dbReference type="PROSITE" id="PS50850"/>
    </source>
</evidence>
<evidence type="ECO:0000256" key="4">
    <source>
        <dbReference type="ARBA" id="ARBA00022475"/>
    </source>
</evidence>
<feature type="transmembrane region" description="Helical" evidence="8">
    <location>
        <begin position="327"/>
        <end position="348"/>
    </location>
</feature>
<dbReference type="PROSITE" id="PS50850">
    <property type="entry name" value="MFS"/>
    <property type="match status" value="1"/>
</dbReference>
<keyword evidence="8" id="KW-0997">Cell inner membrane</keyword>
<dbReference type="GO" id="GO:0005886">
    <property type="term" value="C:plasma membrane"/>
    <property type="evidence" value="ECO:0007669"/>
    <property type="project" value="UniProtKB-SubCell"/>
</dbReference>